<dbReference type="InterPro" id="IPR036291">
    <property type="entry name" value="NAD(P)-bd_dom_sf"/>
</dbReference>
<dbReference type="RefSeq" id="WP_324767885.1">
    <property type="nucleotide sequence ID" value="NZ_BAAATS010000032.1"/>
</dbReference>
<dbReference type="EMBL" id="JAOZYB010000062">
    <property type="protein sequence ID" value="MEB3960739.1"/>
    <property type="molecule type" value="Genomic_DNA"/>
</dbReference>
<evidence type="ECO:0000256" key="2">
    <source>
        <dbReference type="ARBA" id="ARBA00023002"/>
    </source>
</evidence>
<keyword evidence="2 4" id="KW-0560">Oxidoreductase</keyword>
<dbReference type="Gene3D" id="3.40.50.720">
    <property type="entry name" value="NAD(P)-binding Rossmann-like Domain"/>
    <property type="match status" value="1"/>
</dbReference>
<name>A0ABU6C8C7_9ACTN</name>
<gene>
    <name evidence="4" type="ORF">OKJ48_10870</name>
</gene>
<keyword evidence="5" id="KW-1185">Reference proteome</keyword>
<dbReference type="Pfam" id="PF13561">
    <property type="entry name" value="adh_short_C2"/>
    <property type="match status" value="1"/>
</dbReference>
<dbReference type="EC" id="1.1.1.47" evidence="4"/>
<dbReference type="NCBIfam" id="NF005559">
    <property type="entry name" value="PRK07231.1"/>
    <property type="match status" value="1"/>
</dbReference>
<proteinExistence type="inferred from homology"/>
<accession>A0ABU6C8C7</accession>
<dbReference type="PROSITE" id="PS00061">
    <property type="entry name" value="ADH_SHORT"/>
    <property type="match status" value="1"/>
</dbReference>
<dbReference type="InterPro" id="IPR002347">
    <property type="entry name" value="SDR_fam"/>
</dbReference>
<dbReference type="GO" id="GO:0016787">
    <property type="term" value="F:hydrolase activity"/>
    <property type="evidence" value="ECO:0007669"/>
    <property type="project" value="UniProtKB-KW"/>
</dbReference>
<comment type="similarity">
    <text evidence="1">Belongs to the short-chain dehydrogenases/reductases (SDR) family.</text>
</comment>
<protein>
    <submittedName>
        <fullName evidence="4">Glucose 1-dehydrogenase</fullName>
        <ecNumber evidence="4">1.1.1.47</ecNumber>
    </submittedName>
</protein>
<dbReference type="PANTHER" id="PTHR43639">
    <property type="entry name" value="OXIDOREDUCTASE, SHORT-CHAIN DEHYDROGENASE/REDUCTASE FAMILY (AFU_ORTHOLOGUE AFUA_5G02870)"/>
    <property type="match status" value="1"/>
</dbReference>
<reference evidence="4 5" key="1">
    <citation type="submission" date="2022-10" db="EMBL/GenBank/DDBJ databases">
        <authorList>
            <person name="Xie J."/>
            <person name="Shen N."/>
        </authorList>
    </citation>
    <scope>NUCLEOTIDE SEQUENCE [LARGE SCALE GENOMIC DNA]</scope>
    <source>
        <strain evidence="4 5">DSM 41681</strain>
    </source>
</reference>
<dbReference type="SUPFAM" id="SSF51735">
    <property type="entry name" value="NAD(P)-binding Rossmann-fold domains"/>
    <property type="match status" value="1"/>
</dbReference>
<keyword evidence="4" id="KW-0378">Hydrolase</keyword>
<organism evidence="4 5">
    <name type="scientific">Streptomyces kunmingensis</name>
    <dbReference type="NCBI Taxonomy" id="68225"/>
    <lineage>
        <taxon>Bacteria</taxon>
        <taxon>Bacillati</taxon>
        <taxon>Actinomycetota</taxon>
        <taxon>Actinomycetes</taxon>
        <taxon>Kitasatosporales</taxon>
        <taxon>Streptomycetaceae</taxon>
        <taxon>Streptomyces</taxon>
    </lineage>
</organism>
<sequence>MSTTSSSERENGAVHAPTGPGKKLAGKTAVVTGASSGIGAGIARALGAEGATVVVGYATSKNGADSVVRSIEAAGGSAVAAQVDMSESTDVIRFFDEVKATHGTVDVLVNNAGFAIFEMIDDLTEEAFHQQFNLNVLGYFLAIREAVKHFGDSGGSIINVSSILSTDPYLASSVYAATKGAVDTMTFALARELGPRGIRVNSILPGHTNTPATDGHWTGELGEKLLAGTPLGRFGEPEDIAPVAVFLASEDSHWVTGESIRAAGGVRGVGY</sequence>
<dbReference type="InterPro" id="IPR020904">
    <property type="entry name" value="Sc_DH/Rdtase_CS"/>
</dbReference>
<feature type="region of interest" description="Disordered" evidence="3">
    <location>
        <begin position="1"/>
        <end position="25"/>
    </location>
</feature>
<dbReference type="PANTHER" id="PTHR43639:SF1">
    <property type="entry name" value="SHORT-CHAIN DEHYDROGENASE_REDUCTASE FAMILY PROTEIN"/>
    <property type="match status" value="1"/>
</dbReference>
<evidence type="ECO:0000256" key="3">
    <source>
        <dbReference type="SAM" id="MobiDB-lite"/>
    </source>
</evidence>
<evidence type="ECO:0000313" key="4">
    <source>
        <dbReference type="EMBL" id="MEB3960739.1"/>
    </source>
</evidence>
<dbReference type="Proteomes" id="UP001352223">
    <property type="component" value="Unassembled WGS sequence"/>
</dbReference>
<dbReference type="GO" id="GO:0047936">
    <property type="term" value="F:glucose 1-dehydrogenase [NAD(P)+] activity"/>
    <property type="evidence" value="ECO:0007669"/>
    <property type="project" value="UniProtKB-EC"/>
</dbReference>
<dbReference type="PRINTS" id="PR00081">
    <property type="entry name" value="GDHRDH"/>
</dbReference>
<comment type="caution">
    <text evidence="4">The sequence shown here is derived from an EMBL/GenBank/DDBJ whole genome shotgun (WGS) entry which is preliminary data.</text>
</comment>
<evidence type="ECO:0000256" key="1">
    <source>
        <dbReference type="ARBA" id="ARBA00006484"/>
    </source>
</evidence>
<dbReference type="PRINTS" id="PR00080">
    <property type="entry name" value="SDRFAMILY"/>
</dbReference>
<evidence type="ECO:0000313" key="5">
    <source>
        <dbReference type="Proteomes" id="UP001352223"/>
    </source>
</evidence>